<dbReference type="PROSITE" id="PS50302">
    <property type="entry name" value="PUM"/>
    <property type="match status" value="8"/>
</dbReference>
<feature type="repeat" description="Pumilio" evidence="2">
    <location>
        <begin position="564"/>
        <end position="599"/>
    </location>
</feature>
<dbReference type="Proteomes" id="UP000541558">
    <property type="component" value="Unassembled WGS sequence"/>
</dbReference>
<dbReference type="GO" id="GO:0003729">
    <property type="term" value="F:mRNA binding"/>
    <property type="evidence" value="ECO:0007669"/>
    <property type="project" value="TreeGrafter"/>
</dbReference>
<feature type="repeat" description="Pumilio" evidence="2">
    <location>
        <begin position="600"/>
        <end position="635"/>
    </location>
</feature>
<proteinExistence type="predicted"/>
<protein>
    <recommendedName>
        <fullName evidence="4">PUM-HD domain-containing protein</fullName>
    </recommendedName>
</protein>
<feature type="domain" description="PUM-HD" evidence="4">
    <location>
        <begin position="543"/>
        <end position="896"/>
    </location>
</feature>
<feature type="region of interest" description="Disordered" evidence="3">
    <location>
        <begin position="1"/>
        <end position="25"/>
    </location>
</feature>
<evidence type="ECO:0000259" key="4">
    <source>
        <dbReference type="PROSITE" id="PS50303"/>
    </source>
</evidence>
<evidence type="ECO:0000256" key="1">
    <source>
        <dbReference type="ARBA" id="ARBA00022737"/>
    </source>
</evidence>
<keyword evidence="1" id="KW-0677">Repeat</keyword>
<feature type="repeat" description="Pumilio" evidence="2">
    <location>
        <begin position="636"/>
        <end position="672"/>
    </location>
</feature>
<feature type="compositionally biased region" description="Polar residues" evidence="3">
    <location>
        <begin position="373"/>
        <end position="391"/>
    </location>
</feature>
<dbReference type="Pfam" id="PF00806">
    <property type="entry name" value="PUF"/>
    <property type="match status" value="8"/>
</dbReference>
<evidence type="ECO:0000313" key="6">
    <source>
        <dbReference type="Proteomes" id="UP000541558"/>
    </source>
</evidence>
<feature type="repeat" description="Pumilio" evidence="2">
    <location>
        <begin position="797"/>
        <end position="832"/>
    </location>
</feature>
<dbReference type="InterPro" id="IPR001313">
    <property type="entry name" value="Pumilio_RNA-bd_rpt"/>
</dbReference>
<organism evidence="5 6">
    <name type="scientific">Ephemerocybe angulata</name>
    <dbReference type="NCBI Taxonomy" id="980116"/>
    <lineage>
        <taxon>Eukaryota</taxon>
        <taxon>Fungi</taxon>
        <taxon>Dikarya</taxon>
        <taxon>Basidiomycota</taxon>
        <taxon>Agaricomycotina</taxon>
        <taxon>Agaricomycetes</taxon>
        <taxon>Agaricomycetidae</taxon>
        <taxon>Agaricales</taxon>
        <taxon>Agaricineae</taxon>
        <taxon>Psathyrellaceae</taxon>
        <taxon>Ephemerocybe</taxon>
    </lineage>
</organism>
<feature type="region of interest" description="Disordered" evidence="3">
    <location>
        <begin position="113"/>
        <end position="189"/>
    </location>
</feature>
<reference evidence="5 6" key="1">
    <citation type="journal article" date="2020" name="ISME J.">
        <title>Uncovering the hidden diversity of litter-decomposition mechanisms in mushroom-forming fungi.</title>
        <authorList>
            <person name="Floudas D."/>
            <person name="Bentzer J."/>
            <person name="Ahren D."/>
            <person name="Johansson T."/>
            <person name="Persson P."/>
            <person name="Tunlid A."/>
        </authorList>
    </citation>
    <scope>NUCLEOTIDE SEQUENCE [LARGE SCALE GENOMIC DNA]</scope>
    <source>
        <strain evidence="5 6">CBS 175.51</strain>
    </source>
</reference>
<dbReference type="InterPro" id="IPR033712">
    <property type="entry name" value="Pumilio_RNA-bd"/>
</dbReference>
<comment type="caution">
    <text evidence="5">The sequence shown here is derived from an EMBL/GenBank/DDBJ whole genome shotgun (WGS) entry which is preliminary data.</text>
</comment>
<feature type="compositionally biased region" description="Polar residues" evidence="3">
    <location>
        <begin position="350"/>
        <end position="359"/>
    </location>
</feature>
<evidence type="ECO:0000313" key="5">
    <source>
        <dbReference type="EMBL" id="KAF5337041.1"/>
    </source>
</evidence>
<dbReference type="PANTHER" id="PTHR12537">
    <property type="entry name" value="RNA BINDING PROTEIN PUMILIO-RELATED"/>
    <property type="match status" value="1"/>
</dbReference>
<evidence type="ECO:0000256" key="2">
    <source>
        <dbReference type="PROSITE-ProRule" id="PRU00317"/>
    </source>
</evidence>
<feature type="repeat" description="Pumilio" evidence="2">
    <location>
        <begin position="725"/>
        <end position="760"/>
    </location>
</feature>
<dbReference type="InterPro" id="IPR016024">
    <property type="entry name" value="ARM-type_fold"/>
</dbReference>
<name>A0A8H5C8E9_9AGAR</name>
<dbReference type="FunFam" id="1.25.10.10:FF:000237">
    <property type="entry name" value="Pumilio homolog 9"/>
    <property type="match status" value="1"/>
</dbReference>
<feature type="repeat" description="Pumilio" evidence="2">
    <location>
        <begin position="761"/>
        <end position="796"/>
    </location>
</feature>
<dbReference type="CDD" id="cd07920">
    <property type="entry name" value="Pumilio"/>
    <property type="match status" value="1"/>
</dbReference>
<dbReference type="OrthoDB" id="668540at2759"/>
<dbReference type="GO" id="GO:0010608">
    <property type="term" value="P:post-transcriptional regulation of gene expression"/>
    <property type="evidence" value="ECO:0007669"/>
    <property type="project" value="TreeGrafter"/>
</dbReference>
<dbReference type="InterPro" id="IPR033133">
    <property type="entry name" value="PUM-HD"/>
</dbReference>
<dbReference type="SUPFAM" id="SSF48371">
    <property type="entry name" value="ARM repeat"/>
    <property type="match status" value="1"/>
</dbReference>
<dbReference type="Gene3D" id="1.25.10.10">
    <property type="entry name" value="Leucine-rich Repeat Variant"/>
    <property type="match status" value="1"/>
</dbReference>
<dbReference type="PANTHER" id="PTHR12537:SF13">
    <property type="entry name" value="PUMILIO HOMOLOGY DOMAIN FAMILY MEMBER 4"/>
    <property type="match status" value="1"/>
</dbReference>
<dbReference type="EMBL" id="JAACJK010000057">
    <property type="protein sequence ID" value="KAF5337041.1"/>
    <property type="molecule type" value="Genomic_DNA"/>
</dbReference>
<evidence type="ECO:0000256" key="3">
    <source>
        <dbReference type="SAM" id="MobiDB-lite"/>
    </source>
</evidence>
<accession>A0A8H5C8E9</accession>
<dbReference type="InterPro" id="IPR011989">
    <property type="entry name" value="ARM-like"/>
</dbReference>
<feature type="repeat" description="Pumilio" evidence="2">
    <location>
        <begin position="681"/>
        <end position="716"/>
    </location>
</feature>
<keyword evidence="6" id="KW-1185">Reference proteome</keyword>
<dbReference type="AlphaFoldDB" id="A0A8H5C8E9"/>
<dbReference type="GO" id="GO:0005737">
    <property type="term" value="C:cytoplasm"/>
    <property type="evidence" value="ECO:0007669"/>
    <property type="project" value="TreeGrafter"/>
</dbReference>
<dbReference type="PROSITE" id="PS50303">
    <property type="entry name" value="PUM_HD"/>
    <property type="match status" value="1"/>
</dbReference>
<dbReference type="SMART" id="SM00025">
    <property type="entry name" value="Pumilio"/>
    <property type="match status" value="8"/>
</dbReference>
<feature type="compositionally biased region" description="Polar residues" evidence="3">
    <location>
        <begin position="1"/>
        <end position="22"/>
    </location>
</feature>
<feature type="repeat" description="Pumilio" evidence="2">
    <location>
        <begin position="833"/>
        <end position="870"/>
    </location>
</feature>
<feature type="region of interest" description="Disordered" evidence="3">
    <location>
        <begin position="322"/>
        <end position="395"/>
    </location>
</feature>
<gene>
    <name evidence="5" type="ORF">D9611_003407</name>
</gene>
<sequence>MNSLEHTIPSNDNVSGGRQNSPPAFLDLADSAARLGTNMPDMTAVRPASLSATATTHHLFPPQRVELKRQEHERQRAIQRKMFEDHMMALEHQQAQELLSIPYDPSLGSGQHVALSAPTTPPGANKKLGDARSMSTQDKRKSVTYAPTVNLSPDLRTGPNVNGNGYARQPGAKSMPASRRTSASSHDEELAAHIQGLSLAGENRSTRASPIPAAVSASILLRGGRFGDDEGARYASTYNAGLMLDEQLDQEMHSAYSRTRLVDRSNNISMGYEDAMRHLPTSDDDKFHQSYNKLTASNAALDLAHVSQTSPRTHFANRILDTREQSSEWPQFTGVPRGPDGIGRSERRNVTNPNLTLSGPTDDAPLTSPGGILSSSPIVQQLSHGQSSLSRRGSPPNLLDALAANTRSVPATPLGLPTSAAHLLKTPVTPDLQALNGRTGTPNSQLNDEIQASLSRMPSTGPESNSLAYNQITSGRDDYELDAFSVQNGADNGYVAYGYEGPRAAMNIGGAGMGYPGQRYGLGMGNGRGAGPVDGKMNGLHGSKHKRNDIDREYNRFAGIRLEDLQGEIASLCKDQHGCRYLQKKLEEGAPEHRDMIFRETFNHFAELMTDPFGNYLCQKLLEYATDEQRNVICESVAQDLVNISLNMHGTRAVQKMIDFLSTRRQTDHRYNAQINSIIVALSLHVVVLIKDLNGNHVIQKCLNKLAPEDNQARLNSRRIFIYNAVAANCVEVATHRHGCCVLQRCVDHAAESQRIQLVNEITYNALTLVQDPYGNYVVQYILDLNDNRFSDGVIRQFLGNICALSVQKFSSNVIEKCVRVAEHNTRKLVIDELLNRSRLEKLLRDSYGNYCVQTALDYADPNQRALLVEGIRPVLPLIRNTPYGKRIQNKLQREQMGSYNSFPGHQSLNNMALTEGIANAQGGGRHLNQNISNNMNDIYNTPAALYSMPQAQPSFGQNPLASQMHGLQGQSIDNYVLQNSPGGHNPGLAPSHPSPFAGASFSNVSPFAGAGLGGAMNDPYQRSGFAYGM</sequence>